<protein>
    <submittedName>
        <fullName evidence="2">Uncharacterized protein</fullName>
    </submittedName>
</protein>
<dbReference type="Proteomes" id="UP000316781">
    <property type="component" value="Unassembled WGS sequence"/>
</dbReference>
<proteinExistence type="predicted"/>
<dbReference type="AlphaFoldDB" id="A0A549ST13"/>
<evidence type="ECO:0000313" key="3">
    <source>
        <dbReference type="Proteomes" id="UP000316781"/>
    </source>
</evidence>
<gene>
    <name evidence="2" type="ORF">FM996_11835</name>
</gene>
<sequence length="142" mass="15039">MALDFQLEAVNANLSPKGAVLVRGVEFGQPRESDGVGNDHWAIGGDGRSEKPQGKPRRGRAIASDDYGPAGDRRSASTARECPAPRNRLCRPSDVAIGDMSIVEMDPLHVIAPDQPAESAVEMRGIEFDSSNSRGGGVDQIA</sequence>
<dbReference type="EMBL" id="VJMF01000045">
    <property type="protein sequence ID" value="TRL32759.1"/>
    <property type="molecule type" value="Genomic_DNA"/>
</dbReference>
<name>A0A549ST13_METSR</name>
<organism evidence="2 3">
    <name type="scientific">Methylosinus sporium</name>
    <dbReference type="NCBI Taxonomy" id="428"/>
    <lineage>
        <taxon>Bacteria</taxon>
        <taxon>Pseudomonadati</taxon>
        <taxon>Pseudomonadota</taxon>
        <taxon>Alphaproteobacteria</taxon>
        <taxon>Hyphomicrobiales</taxon>
        <taxon>Methylocystaceae</taxon>
        <taxon>Methylosinus</taxon>
    </lineage>
</organism>
<dbReference type="RefSeq" id="WP_142863187.1">
    <property type="nucleotide sequence ID" value="NZ_VJMF01000045.1"/>
</dbReference>
<accession>A0A549ST13</accession>
<evidence type="ECO:0000313" key="2">
    <source>
        <dbReference type="EMBL" id="TRL32759.1"/>
    </source>
</evidence>
<feature type="region of interest" description="Disordered" evidence="1">
    <location>
        <begin position="29"/>
        <end position="86"/>
    </location>
</feature>
<comment type="caution">
    <text evidence="2">The sequence shown here is derived from an EMBL/GenBank/DDBJ whole genome shotgun (WGS) entry which is preliminary data.</text>
</comment>
<evidence type="ECO:0000256" key="1">
    <source>
        <dbReference type="SAM" id="MobiDB-lite"/>
    </source>
</evidence>
<reference evidence="2 3" key="1">
    <citation type="submission" date="2019-07" db="EMBL/GenBank/DDBJ databases">
        <title>Ln-dependent methylotrophs.</title>
        <authorList>
            <person name="Tani A."/>
        </authorList>
    </citation>
    <scope>NUCLEOTIDE SEQUENCE [LARGE SCALE GENOMIC DNA]</scope>
    <source>
        <strain evidence="2 3">SM89A</strain>
    </source>
</reference>